<comment type="caution">
    <text evidence="2">The sequence shown here is derived from an EMBL/GenBank/DDBJ whole genome shotgun (WGS) entry which is preliminary data.</text>
</comment>
<accession>A0AAV4IEK5</accession>
<evidence type="ECO:0000313" key="3">
    <source>
        <dbReference type="Proteomes" id="UP000762676"/>
    </source>
</evidence>
<sequence length="95" mass="10663">MSRQCRHSKLLCLLNVMTCAQPADIAREEGRKYRFVEPDCRLKTELIHVELVICGMSERQCFPTGHPVEGPLTATPRRPRRGNLQFLAAGATLGD</sequence>
<evidence type="ECO:0008006" key="4">
    <source>
        <dbReference type="Google" id="ProtNLM"/>
    </source>
</evidence>
<feature type="signal peptide" evidence="1">
    <location>
        <begin position="1"/>
        <end position="22"/>
    </location>
</feature>
<evidence type="ECO:0000313" key="2">
    <source>
        <dbReference type="EMBL" id="GFS10441.1"/>
    </source>
</evidence>
<feature type="chain" id="PRO_5043966134" description="Secreted protein" evidence="1">
    <location>
        <begin position="23"/>
        <end position="95"/>
    </location>
</feature>
<evidence type="ECO:0000256" key="1">
    <source>
        <dbReference type="SAM" id="SignalP"/>
    </source>
</evidence>
<name>A0AAV4IEK5_9GAST</name>
<keyword evidence="1" id="KW-0732">Signal</keyword>
<gene>
    <name evidence="2" type="ORF">ElyMa_006646800</name>
</gene>
<dbReference type="EMBL" id="BMAT01013331">
    <property type="protein sequence ID" value="GFS10441.1"/>
    <property type="molecule type" value="Genomic_DNA"/>
</dbReference>
<proteinExistence type="predicted"/>
<dbReference type="AlphaFoldDB" id="A0AAV4IEK5"/>
<organism evidence="2 3">
    <name type="scientific">Elysia marginata</name>
    <dbReference type="NCBI Taxonomy" id="1093978"/>
    <lineage>
        <taxon>Eukaryota</taxon>
        <taxon>Metazoa</taxon>
        <taxon>Spiralia</taxon>
        <taxon>Lophotrochozoa</taxon>
        <taxon>Mollusca</taxon>
        <taxon>Gastropoda</taxon>
        <taxon>Heterobranchia</taxon>
        <taxon>Euthyneura</taxon>
        <taxon>Panpulmonata</taxon>
        <taxon>Sacoglossa</taxon>
        <taxon>Placobranchoidea</taxon>
        <taxon>Plakobranchidae</taxon>
        <taxon>Elysia</taxon>
    </lineage>
</organism>
<protein>
    <recommendedName>
        <fullName evidence="4">Secreted protein</fullName>
    </recommendedName>
</protein>
<dbReference type="Proteomes" id="UP000762676">
    <property type="component" value="Unassembled WGS sequence"/>
</dbReference>
<reference evidence="2 3" key="1">
    <citation type="journal article" date="2021" name="Elife">
        <title>Chloroplast acquisition without the gene transfer in kleptoplastic sea slugs, Plakobranchus ocellatus.</title>
        <authorList>
            <person name="Maeda T."/>
            <person name="Takahashi S."/>
            <person name="Yoshida T."/>
            <person name="Shimamura S."/>
            <person name="Takaki Y."/>
            <person name="Nagai Y."/>
            <person name="Toyoda A."/>
            <person name="Suzuki Y."/>
            <person name="Arimoto A."/>
            <person name="Ishii H."/>
            <person name="Satoh N."/>
            <person name="Nishiyama T."/>
            <person name="Hasebe M."/>
            <person name="Maruyama T."/>
            <person name="Minagawa J."/>
            <person name="Obokata J."/>
            <person name="Shigenobu S."/>
        </authorList>
    </citation>
    <scope>NUCLEOTIDE SEQUENCE [LARGE SCALE GENOMIC DNA]</scope>
</reference>
<keyword evidence="3" id="KW-1185">Reference proteome</keyword>